<comment type="caution">
    <text evidence="2">The sequence shown here is derived from an EMBL/GenBank/DDBJ whole genome shotgun (WGS) entry which is preliminary data.</text>
</comment>
<name>A0AB34VKQ4_9GAMM</name>
<feature type="compositionally biased region" description="Basic residues" evidence="1">
    <location>
        <begin position="139"/>
        <end position="153"/>
    </location>
</feature>
<gene>
    <name evidence="2" type="ORF">RSA13_00595</name>
</gene>
<evidence type="ECO:0000256" key="1">
    <source>
        <dbReference type="SAM" id="MobiDB-lite"/>
    </source>
</evidence>
<accession>A0AB34VKQ4</accession>
<dbReference type="Proteomes" id="UP000072520">
    <property type="component" value="Unassembled WGS sequence"/>
</dbReference>
<dbReference type="RefSeq" id="WP_058708011.1">
    <property type="nucleotide sequence ID" value="NZ_LDSI01000002.1"/>
</dbReference>
<evidence type="ECO:0000313" key="3">
    <source>
        <dbReference type="Proteomes" id="UP000072520"/>
    </source>
</evidence>
<feature type="region of interest" description="Disordered" evidence="1">
    <location>
        <begin position="139"/>
        <end position="169"/>
    </location>
</feature>
<sequence length="214" mass="23386">MAELKDLMSQLHSLKNQMPFALSQALTSVAREIAAAEKKALTRRLDSPTPFTVNAVGSTGARKSNLQAKVFVRDIAANYLAPFEFGGQHKLNSSALLNPKNIKLNKYGNLPRNKLNQLKAKDNVFIGEVGSRNGVFQRVKSRKGKKGKKRLKRSANGTRRPRDKSPAPKLLIQFGNALPVKPVLGYMDRAEKIAGALMPATLSAAISQALRTAR</sequence>
<evidence type="ECO:0000313" key="2">
    <source>
        <dbReference type="EMBL" id="KTT00956.1"/>
    </source>
</evidence>
<reference evidence="2 3" key="1">
    <citation type="journal article" date="2016" name="Front. Microbiol.">
        <title>Genomic Resource of Rice Seed Associated Bacteria.</title>
        <authorList>
            <person name="Midha S."/>
            <person name="Bansal K."/>
            <person name="Sharma S."/>
            <person name="Kumar N."/>
            <person name="Patil P.P."/>
            <person name="Chaudhry V."/>
            <person name="Patil P.B."/>
        </authorList>
    </citation>
    <scope>NUCLEOTIDE SEQUENCE [LARGE SCALE GENOMIC DNA]</scope>
    <source>
        <strain evidence="2 3">RSA13</strain>
    </source>
</reference>
<dbReference type="AlphaFoldDB" id="A0AB34VKQ4"/>
<protein>
    <submittedName>
        <fullName evidence="2">Uncharacterized protein</fullName>
    </submittedName>
</protein>
<dbReference type="EMBL" id="LDSI01000002">
    <property type="protein sequence ID" value="KTT00956.1"/>
    <property type="molecule type" value="Genomic_DNA"/>
</dbReference>
<proteinExistence type="predicted"/>
<organism evidence="2 3">
    <name type="scientific">Pantoea stewartii</name>
    <dbReference type="NCBI Taxonomy" id="66269"/>
    <lineage>
        <taxon>Bacteria</taxon>
        <taxon>Pseudomonadati</taxon>
        <taxon>Pseudomonadota</taxon>
        <taxon>Gammaproteobacteria</taxon>
        <taxon>Enterobacterales</taxon>
        <taxon>Erwiniaceae</taxon>
        <taxon>Pantoea</taxon>
    </lineage>
</organism>